<evidence type="ECO:0000313" key="2">
    <source>
        <dbReference type="Proteomes" id="UP001066276"/>
    </source>
</evidence>
<evidence type="ECO:0000313" key="1">
    <source>
        <dbReference type="EMBL" id="KAJ1093323.1"/>
    </source>
</evidence>
<dbReference type="EMBL" id="JANPWB010000015">
    <property type="protein sequence ID" value="KAJ1093323.1"/>
    <property type="molecule type" value="Genomic_DNA"/>
</dbReference>
<accession>A0AAV7LQP4</accession>
<reference evidence="1" key="1">
    <citation type="journal article" date="2022" name="bioRxiv">
        <title>Sequencing and chromosome-scale assembly of the giantPleurodeles waltlgenome.</title>
        <authorList>
            <person name="Brown T."/>
            <person name="Elewa A."/>
            <person name="Iarovenko S."/>
            <person name="Subramanian E."/>
            <person name="Araus A.J."/>
            <person name="Petzold A."/>
            <person name="Susuki M."/>
            <person name="Suzuki K.-i.T."/>
            <person name="Hayashi T."/>
            <person name="Toyoda A."/>
            <person name="Oliveira C."/>
            <person name="Osipova E."/>
            <person name="Leigh N.D."/>
            <person name="Simon A."/>
            <person name="Yun M.H."/>
        </authorList>
    </citation>
    <scope>NUCLEOTIDE SEQUENCE</scope>
    <source>
        <strain evidence="1">20211129_DDA</strain>
        <tissue evidence="1">Liver</tissue>
    </source>
</reference>
<dbReference type="AlphaFoldDB" id="A0AAV7LQP4"/>
<organism evidence="1 2">
    <name type="scientific">Pleurodeles waltl</name>
    <name type="common">Iberian ribbed newt</name>
    <dbReference type="NCBI Taxonomy" id="8319"/>
    <lineage>
        <taxon>Eukaryota</taxon>
        <taxon>Metazoa</taxon>
        <taxon>Chordata</taxon>
        <taxon>Craniata</taxon>
        <taxon>Vertebrata</taxon>
        <taxon>Euteleostomi</taxon>
        <taxon>Amphibia</taxon>
        <taxon>Batrachia</taxon>
        <taxon>Caudata</taxon>
        <taxon>Salamandroidea</taxon>
        <taxon>Salamandridae</taxon>
        <taxon>Pleurodelinae</taxon>
        <taxon>Pleurodeles</taxon>
    </lineage>
</organism>
<name>A0AAV7LQP4_PLEWA</name>
<proteinExistence type="predicted"/>
<keyword evidence="2" id="KW-1185">Reference proteome</keyword>
<sequence length="74" mass="8080">MSKRAPLSGALVEGPPTSLVWFRQRSVLAVRLLRDAVLVPHPLCSAVGPLRWWFGSGADIFVVALLEHRCSPST</sequence>
<comment type="caution">
    <text evidence="1">The sequence shown here is derived from an EMBL/GenBank/DDBJ whole genome shotgun (WGS) entry which is preliminary data.</text>
</comment>
<dbReference type="Proteomes" id="UP001066276">
    <property type="component" value="Chromosome 11"/>
</dbReference>
<gene>
    <name evidence="1" type="ORF">NDU88_006428</name>
</gene>
<protein>
    <submittedName>
        <fullName evidence="1">Uncharacterized protein</fullName>
    </submittedName>
</protein>